<evidence type="ECO:0000256" key="8">
    <source>
        <dbReference type="ARBA" id="ARBA00078532"/>
    </source>
</evidence>
<evidence type="ECO:0000256" key="2">
    <source>
        <dbReference type="ARBA" id="ARBA00011738"/>
    </source>
</evidence>
<protein>
    <recommendedName>
        <fullName evidence="7">Glutamate pyruvate transaminase</fullName>
    </recommendedName>
    <alternativeName>
        <fullName evidence="8">Glutamic--alanine transaminase</fullName>
    </alternativeName>
    <alternativeName>
        <fullName evidence="9">Glutamic--pyruvic transaminase</fullName>
    </alternativeName>
</protein>
<keyword evidence="3" id="KW-0032">Aminotransferase</keyword>
<comment type="similarity">
    <text evidence="6">Belongs to the class-I pyridoxal-phosphate-dependent aminotransferase family. Alanine aminotransferase subfamily.</text>
</comment>
<dbReference type="PANTHER" id="PTHR11751">
    <property type="entry name" value="ALANINE AMINOTRANSFERASE"/>
    <property type="match status" value="1"/>
</dbReference>
<evidence type="ECO:0000313" key="10">
    <source>
        <dbReference type="EMBL" id="PWN44123.1"/>
    </source>
</evidence>
<dbReference type="InParanoid" id="A0A316W7U1"/>
<evidence type="ECO:0000256" key="9">
    <source>
        <dbReference type="ARBA" id="ARBA00080525"/>
    </source>
</evidence>
<dbReference type="PANTHER" id="PTHR11751:SF29">
    <property type="entry name" value="ALANINE TRANSAMINASE"/>
    <property type="match status" value="1"/>
</dbReference>
<comment type="subunit">
    <text evidence="2">Homodimer.</text>
</comment>
<dbReference type="STRING" id="1522189.A0A316W7U1"/>
<dbReference type="InterPro" id="IPR015422">
    <property type="entry name" value="PyrdxlP-dep_Trfase_small"/>
</dbReference>
<gene>
    <name evidence="10" type="ORF">IE81DRAFT_287715</name>
</gene>
<keyword evidence="11" id="KW-1185">Reference proteome</keyword>
<dbReference type="Gene3D" id="3.40.640.10">
    <property type="entry name" value="Type I PLP-dependent aspartate aminotransferase-like (Major domain)"/>
    <property type="match status" value="1"/>
</dbReference>
<evidence type="ECO:0000256" key="4">
    <source>
        <dbReference type="ARBA" id="ARBA00022679"/>
    </source>
</evidence>
<evidence type="ECO:0000256" key="5">
    <source>
        <dbReference type="ARBA" id="ARBA00022898"/>
    </source>
</evidence>
<evidence type="ECO:0000313" key="11">
    <source>
        <dbReference type="Proteomes" id="UP000245783"/>
    </source>
</evidence>
<name>A0A316W7U1_9BASI</name>
<dbReference type="GeneID" id="37033597"/>
<dbReference type="InterPro" id="IPR045088">
    <property type="entry name" value="ALAT1/2-like"/>
</dbReference>
<dbReference type="RefSeq" id="XP_025371283.1">
    <property type="nucleotide sequence ID" value="XM_025511727.1"/>
</dbReference>
<accession>A0A316W7U1</accession>
<evidence type="ECO:0000256" key="6">
    <source>
        <dbReference type="ARBA" id="ARBA00025785"/>
    </source>
</evidence>
<keyword evidence="4" id="KW-0808">Transferase</keyword>
<dbReference type="EMBL" id="KZ819364">
    <property type="protein sequence ID" value="PWN44123.1"/>
    <property type="molecule type" value="Genomic_DNA"/>
</dbReference>
<dbReference type="FunFam" id="1.10.287.1970:FF:000001">
    <property type="entry name" value="Alanine aminotransferase 2"/>
    <property type="match status" value="1"/>
</dbReference>
<evidence type="ECO:0000256" key="3">
    <source>
        <dbReference type="ARBA" id="ARBA00022576"/>
    </source>
</evidence>
<organism evidence="10 11">
    <name type="scientific">Ceraceosorus guamensis</name>
    <dbReference type="NCBI Taxonomy" id="1522189"/>
    <lineage>
        <taxon>Eukaryota</taxon>
        <taxon>Fungi</taxon>
        <taxon>Dikarya</taxon>
        <taxon>Basidiomycota</taxon>
        <taxon>Ustilaginomycotina</taxon>
        <taxon>Exobasidiomycetes</taxon>
        <taxon>Ceraceosorales</taxon>
        <taxon>Ceraceosoraceae</taxon>
        <taxon>Ceraceosorus</taxon>
    </lineage>
</organism>
<dbReference type="OrthoDB" id="1732682at2759"/>
<comment type="cofactor">
    <cofactor evidence="1">
        <name>pyridoxal 5'-phosphate</name>
        <dbReference type="ChEBI" id="CHEBI:597326"/>
    </cofactor>
</comment>
<evidence type="ECO:0000256" key="7">
    <source>
        <dbReference type="ARBA" id="ARBA00077894"/>
    </source>
</evidence>
<dbReference type="AlphaFoldDB" id="A0A316W7U1"/>
<dbReference type="Gene3D" id="3.90.1150.10">
    <property type="entry name" value="Aspartate Aminotransferase, domain 1"/>
    <property type="match status" value="1"/>
</dbReference>
<dbReference type="Gene3D" id="1.10.287.1970">
    <property type="match status" value="1"/>
</dbReference>
<reference evidence="10 11" key="1">
    <citation type="journal article" date="2018" name="Mol. Biol. Evol.">
        <title>Broad Genomic Sampling Reveals a Smut Pathogenic Ancestry of the Fungal Clade Ustilaginomycotina.</title>
        <authorList>
            <person name="Kijpornyongpan T."/>
            <person name="Mondo S.J."/>
            <person name="Barry K."/>
            <person name="Sandor L."/>
            <person name="Lee J."/>
            <person name="Lipzen A."/>
            <person name="Pangilinan J."/>
            <person name="LaButti K."/>
            <person name="Hainaut M."/>
            <person name="Henrissat B."/>
            <person name="Grigoriev I.V."/>
            <person name="Spatafora J.W."/>
            <person name="Aime M.C."/>
        </authorList>
    </citation>
    <scope>NUCLEOTIDE SEQUENCE [LARGE SCALE GENOMIC DNA]</scope>
    <source>
        <strain evidence="10 11">MCA 4658</strain>
    </source>
</reference>
<dbReference type="InterPro" id="IPR015421">
    <property type="entry name" value="PyrdxlP-dep_Trfase_major"/>
</dbReference>
<keyword evidence="5" id="KW-0663">Pyridoxal phosphate</keyword>
<dbReference type="GO" id="GO:0008483">
    <property type="term" value="F:transaminase activity"/>
    <property type="evidence" value="ECO:0007669"/>
    <property type="project" value="UniProtKB-KW"/>
</dbReference>
<evidence type="ECO:0000256" key="1">
    <source>
        <dbReference type="ARBA" id="ARBA00001933"/>
    </source>
</evidence>
<proteinExistence type="inferred from homology"/>
<sequence>MSASTSYQPVLTEKSINPHVLNVEYAVRGELSNRANKYAELLASGDHEKVKKENGIRFDSVVTANIGNPQQQPYLAQKPLTFWRQVAALTEYPDLLQNKSGTLSDLFPSDARARAEQILRDVGSVGAYSHSKGASSIRKHVAQYIEGA</sequence>
<dbReference type="Proteomes" id="UP000245783">
    <property type="component" value="Unassembled WGS sequence"/>
</dbReference>